<dbReference type="PRINTS" id="PR00344">
    <property type="entry name" value="BCTRLSENSOR"/>
</dbReference>
<dbReference type="InterPro" id="IPR004358">
    <property type="entry name" value="Sig_transdc_His_kin-like_C"/>
</dbReference>
<evidence type="ECO:0000259" key="8">
    <source>
        <dbReference type="PROSITE" id="PS50109"/>
    </source>
</evidence>
<sequence>MQKSFRVPILATFIIMALFVFQSFVILNLSQKDETSKNLFGLIKHEKRIRTLFLGNESMPSSLIYKYAIYDQNFTPIVSNLTMKPKDFKFIVLEQDGFLFYKSFFVKDKQPYYIVIAQEQSHKKMLFLTALMLTLILTAVSFILYVSYLGSVKPYKDVQKYMNNFFNDAMHELKTPLGVAGINLEMLGLENKYTNRIKNALKQMQITYEDVEYFIKRGYIKFPKERLDLGMYALERVRFLRSVAGAKHIKLITDIKDGVFVLISKLAAQRIIDNTITNAIKYSPQDTQIFINLAQNGDTAVLSVQDFGEGIKDTKRIWKRYEREDEVQGGFGLGLNIVSEICKKNDIAYDVKSVPGEGSTFFYTFKILKDAS</sequence>
<evidence type="ECO:0000256" key="3">
    <source>
        <dbReference type="ARBA" id="ARBA00022553"/>
    </source>
</evidence>
<dbReference type="GO" id="GO:0000155">
    <property type="term" value="F:phosphorelay sensor kinase activity"/>
    <property type="evidence" value="ECO:0007669"/>
    <property type="project" value="InterPro"/>
</dbReference>
<evidence type="ECO:0000256" key="2">
    <source>
        <dbReference type="ARBA" id="ARBA00012438"/>
    </source>
</evidence>
<organism evidence="9 10">
    <name type="scientific">Campylobacter curvus (strain 525.92)</name>
    <dbReference type="NCBI Taxonomy" id="360105"/>
    <lineage>
        <taxon>Bacteria</taxon>
        <taxon>Pseudomonadati</taxon>
        <taxon>Campylobacterota</taxon>
        <taxon>Epsilonproteobacteria</taxon>
        <taxon>Campylobacterales</taxon>
        <taxon>Campylobacteraceae</taxon>
        <taxon>Campylobacter</taxon>
    </lineage>
</organism>
<name>A7GZQ3_CAMC5</name>
<dbReference type="SMART" id="SM00387">
    <property type="entry name" value="HATPase_c"/>
    <property type="match status" value="1"/>
</dbReference>
<dbReference type="EC" id="2.7.13.3" evidence="2"/>
<keyword evidence="6" id="KW-0902">Two-component regulatory system</keyword>
<keyword evidence="7" id="KW-0472">Membrane</keyword>
<dbReference type="PANTHER" id="PTHR45453:SF1">
    <property type="entry name" value="PHOSPHATE REGULON SENSOR PROTEIN PHOR"/>
    <property type="match status" value="1"/>
</dbReference>
<feature type="transmembrane region" description="Helical" evidence="7">
    <location>
        <begin position="6"/>
        <end position="29"/>
    </location>
</feature>
<gene>
    <name evidence="9" type="ORF">CCV52592_1918</name>
</gene>
<dbReference type="InterPro" id="IPR036890">
    <property type="entry name" value="HATPase_C_sf"/>
</dbReference>
<evidence type="ECO:0000256" key="7">
    <source>
        <dbReference type="SAM" id="Phobius"/>
    </source>
</evidence>
<dbReference type="InterPro" id="IPR005467">
    <property type="entry name" value="His_kinase_dom"/>
</dbReference>
<evidence type="ECO:0000256" key="4">
    <source>
        <dbReference type="ARBA" id="ARBA00022679"/>
    </source>
</evidence>
<dbReference type="GO" id="GO:0005886">
    <property type="term" value="C:plasma membrane"/>
    <property type="evidence" value="ECO:0007669"/>
    <property type="project" value="TreeGrafter"/>
</dbReference>
<dbReference type="GO" id="GO:0016036">
    <property type="term" value="P:cellular response to phosphate starvation"/>
    <property type="evidence" value="ECO:0007669"/>
    <property type="project" value="TreeGrafter"/>
</dbReference>
<dbReference type="InterPro" id="IPR003661">
    <property type="entry name" value="HisK_dim/P_dom"/>
</dbReference>
<comment type="catalytic activity">
    <reaction evidence="1">
        <text>ATP + protein L-histidine = ADP + protein N-phospho-L-histidine.</text>
        <dbReference type="EC" id="2.7.13.3"/>
    </reaction>
</comment>
<dbReference type="SUPFAM" id="SSF47384">
    <property type="entry name" value="Homodimeric domain of signal transducing histidine kinase"/>
    <property type="match status" value="1"/>
</dbReference>
<dbReference type="CDD" id="cd00082">
    <property type="entry name" value="HisKA"/>
    <property type="match status" value="1"/>
</dbReference>
<dbReference type="PROSITE" id="PS50109">
    <property type="entry name" value="HIS_KIN"/>
    <property type="match status" value="1"/>
</dbReference>
<dbReference type="GO" id="GO:0004721">
    <property type="term" value="F:phosphoprotein phosphatase activity"/>
    <property type="evidence" value="ECO:0007669"/>
    <property type="project" value="TreeGrafter"/>
</dbReference>
<dbReference type="SUPFAM" id="SSF55874">
    <property type="entry name" value="ATPase domain of HSP90 chaperone/DNA topoisomerase II/histidine kinase"/>
    <property type="match status" value="1"/>
</dbReference>
<dbReference type="RefSeq" id="WP_011992557.1">
    <property type="nucleotide sequence ID" value="NC_009715.2"/>
</dbReference>
<feature type="domain" description="Histidine kinase" evidence="8">
    <location>
        <begin position="168"/>
        <end position="369"/>
    </location>
</feature>
<dbReference type="InterPro" id="IPR036097">
    <property type="entry name" value="HisK_dim/P_sf"/>
</dbReference>
<keyword evidence="7" id="KW-0812">Transmembrane</keyword>
<dbReference type="HOGENOM" id="CLU_000445_89_10_7"/>
<dbReference type="Proteomes" id="UP000006380">
    <property type="component" value="Chromosome"/>
</dbReference>
<dbReference type="KEGG" id="ccv:CCV52592_1918"/>
<evidence type="ECO:0000256" key="1">
    <source>
        <dbReference type="ARBA" id="ARBA00000085"/>
    </source>
</evidence>
<keyword evidence="7" id="KW-1133">Transmembrane helix</keyword>
<accession>A7GZQ3</accession>
<dbReference type="OrthoDB" id="9761634at2"/>
<dbReference type="STRING" id="360105.CCV52592_1918"/>
<keyword evidence="4" id="KW-0808">Transferase</keyword>
<dbReference type="Gene3D" id="3.30.565.10">
    <property type="entry name" value="Histidine kinase-like ATPase, C-terminal domain"/>
    <property type="match status" value="1"/>
</dbReference>
<dbReference type="InterPro" id="IPR050351">
    <property type="entry name" value="BphY/WalK/GraS-like"/>
</dbReference>
<evidence type="ECO:0000256" key="5">
    <source>
        <dbReference type="ARBA" id="ARBA00022777"/>
    </source>
</evidence>
<dbReference type="PANTHER" id="PTHR45453">
    <property type="entry name" value="PHOSPHATE REGULON SENSOR PROTEIN PHOR"/>
    <property type="match status" value="1"/>
</dbReference>
<protein>
    <recommendedName>
        <fullName evidence="2">histidine kinase</fullName>
        <ecNumber evidence="2">2.7.13.3</ecNumber>
    </recommendedName>
</protein>
<dbReference type="EMBL" id="CP000767">
    <property type="protein sequence ID" value="EAT99730.1"/>
    <property type="molecule type" value="Genomic_DNA"/>
</dbReference>
<reference evidence="9" key="1">
    <citation type="submission" date="2016-07" db="EMBL/GenBank/DDBJ databases">
        <title>Comparative genomics of the Campylobacter concisus group.</title>
        <authorList>
            <person name="Miller W.G."/>
            <person name="Yee E."/>
            <person name="Chapman M.H."/>
            <person name="Huynh S."/>
            <person name="Bono J.L."/>
            <person name="On S.L.W."/>
            <person name="StLeger J."/>
            <person name="Foster G."/>
            <person name="Parker C.T."/>
        </authorList>
    </citation>
    <scope>NUCLEOTIDE SEQUENCE</scope>
    <source>
        <strain evidence="9">525.92</strain>
    </source>
</reference>
<evidence type="ECO:0000313" key="9">
    <source>
        <dbReference type="EMBL" id="EAT99730.1"/>
    </source>
</evidence>
<keyword evidence="5 9" id="KW-0418">Kinase</keyword>
<dbReference type="AlphaFoldDB" id="A7GZQ3"/>
<keyword evidence="10" id="KW-1185">Reference proteome</keyword>
<dbReference type="Pfam" id="PF02518">
    <property type="entry name" value="HATPase_c"/>
    <property type="match status" value="1"/>
</dbReference>
<evidence type="ECO:0000256" key="6">
    <source>
        <dbReference type="ARBA" id="ARBA00023012"/>
    </source>
</evidence>
<dbReference type="InterPro" id="IPR003594">
    <property type="entry name" value="HATPase_dom"/>
</dbReference>
<evidence type="ECO:0000313" key="10">
    <source>
        <dbReference type="Proteomes" id="UP000006380"/>
    </source>
</evidence>
<proteinExistence type="predicted"/>
<feature type="transmembrane region" description="Helical" evidence="7">
    <location>
        <begin position="126"/>
        <end position="148"/>
    </location>
</feature>
<keyword evidence="3" id="KW-0597">Phosphoprotein</keyword>